<proteinExistence type="predicted"/>
<dbReference type="Pfam" id="PF00158">
    <property type="entry name" value="Sigma54_activat"/>
    <property type="match status" value="1"/>
</dbReference>
<dbReference type="Pfam" id="PF25601">
    <property type="entry name" value="AAA_lid_14"/>
    <property type="match status" value="1"/>
</dbReference>
<dbReference type="Proteomes" id="UP000187404">
    <property type="component" value="Unassembled WGS sequence"/>
</dbReference>
<dbReference type="PROSITE" id="PS50045">
    <property type="entry name" value="SIGMA54_INTERACT_4"/>
    <property type="match status" value="1"/>
</dbReference>
<keyword evidence="2" id="KW-0067">ATP-binding</keyword>
<evidence type="ECO:0000256" key="1">
    <source>
        <dbReference type="ARBA" id="ARBA00022741"/>
    </source>
</evidence>
<dbReference type="InterPro" id="IPR000014">
    <property type="entry name" value="PAS"/>
</dbReference>
<evidence type="ECO:0000259" key="3">
    <source>
        <dbReference type="PROSITE" id="PS50045"/>
    </source>
</evidence>
<dbReference type="InterPro" id="IPR003593">
    <property type="entry name" value="AAA+_ATPase"/>
</dbReference>
<dbReference type="SMART" id="SM00091">
    <property type="entry name" value="PAS"/>
    <property type="match status" value="1"/>
</dbReference>
<sequence length="686" mass="77000">MKKIAVVATKKEYADFLTDNISKFLGRYAEFNSYSIPEVERQGGITEDFVLISAFNIFQQVRKRISSNSEIIVLSLSLSKKQMERLSEIPKGTRALLVNFDNRSCMHTITSMYDAGYRDVELIPYYGEGDYDHDIHVAITPNESHLVPKTIETVYNLGESSVDLNSLMAIADKLGVSEEFSTHEAIEARKEYYYMNSSMDRLLNDTASMTSKLEAMLKLMKDGIVITDELGKIYISNAKARELLQGRTAVLEGFNINEVLPEIDLSSTSETLIRTSGANLIVAPVEIINGDETAGHIVTITDFDEQEEKQHGMRAKLSGADHIAHYHFEDILGESPSIRKTVETAKRMAASDAAVMITGESGTGKEMFAQSIHNASRRSRYNFVAVNCSAIPENLLESEMFGYEEGSFTGARKGGKIGFFELAHKGTIFLDEIGEMPLSLQAKLLRVLEEKKVMRVGSSKNIDIDVRVISATNENLDRMMAEGKFREDLYYRLNVLPLQLPPLRERKEDILLILKSYTNKLNPGMKINTAAQKKLIRHGWRGNVRELRNVAEYLTSLGNLNITEKELPEFHDNAGKPYRPLEMRKPTFIEKFILNEGRDIELHGIILRELKTSFGQGERAGRKRLTNQINSNGEMYSEGEVRKALARLSAYGFVRSARGRGGSVITGEGRELLDAIEQLQTEGIMG</sequence>
<dbReference type="InterPro" id="IPR027417">
    <property type="entry name" value="P-loop_NTPase"/>
</dbReference>
<protein>
    <recommendedName>
        <fullName evidence="3">Sigma-54 factor interaction domain-containing protein</fullName>
    </recommendedName>
</protein>
<dbReference type="OrthoDB" id="9803970at2"/>
<evidence type="ECO:0000313" key="4">
    <source>
        <dbReference type="EMBL" id="OLR55496.1"/>
    </source>
</evidence>
<dbReference type="PROSITE" id="PS00675">
    <property type="entry name" value="SIGMA54_INTERACT_1"/>
    <property type="match status" value="1"/>
</dbReference>
<dbReference type="InterPro" id="IPR058031">
    <property type="entry name" value="AAA_lid_NorR"/>
</dbReference>
<dbReference type="CDD" id="cd00009">
    <property type="entry name" value="AAA"/>
    <property type="match status" value="1"/>
</dbReference>
<comment type="caution">
    <text evidence="4">The sequence shown here is derived from an EMBL/GenBank/DDBJ whole genome shotgun (WGS) entry which is preliminary data.</text>
</comment>
<dbReference type="Gene3D" id="3.40.50.300">
    <property type="entry name" value="P-loop containing nucleotide triphosphate hydrolases"/>
    <property type="match status" value="1"/>
</dbReference>
<dbReference type="SMART" id="SM00382">
    <property type="entry name" value="AAA"/>
    <property type="match status" value="1"/>
</dbReference>
<dbReference type="GO" id="GO:0005524">
    <property type="term" value="F:ATP binding"/>
    <property type="evidence" value="ECO:0007669"/>
    <property type="project" value="UniProtKB-KW"/>
</dbReference>
<keyword evidence="5" id="KW-1185">Reference proteome</keyword>
<reference evidence="4 5" key="1">
    <citation type="journal article" date="2016" name="Appl. Environ. Microbiol.">
        <title>Function and Phylogeny of Bacterial Butyryl Coenzyme A:Acetate Transferases and Their Diversity in the Proximal Colon of Swine.</title>
        <authorList>
            <person name="Trachsel J."/>
            <person name="Bayles D.O."/>
            <person name="Looft T."/>
            <person name="Levine U.Y."/>
            <person name="Allen H.K."/>
        </authorList>
    </citation>
    <scope>NUCLEOTIDE SEQUENCE [LARGE SCALE GENOMIC DNA]</scope>
    <source>
        <strain evidence="4 5">68-3-10</strain>
    </source>
</reference>
<name>A0A1Q9JGZ7_9FIRM</name>
<dbReference type="FunFam" id="3.40.50.300:FF:000006">
    <property type="entry name" value="DNA-binding transcriptional regulator NtrC"/>
    <property type="match status" value="1"/>
</dbReference>
<dbReference type="PANTHER" id="PTHR32071:SF57">
    <property type="entry name" value="C4-DICARBOXYLATE TRANSPORT TRANSCRIPTIONAL REGULATORY PROTEIN DCTD"/>
    <property type="match status" value="1"/>
</dbReference>
<dbReference type="Gene3D" id="1.10.10.10">
    <property type="entry name" value="Winged helix-like DNA-binding domain superfamily/Winged helix DNA-binding domain"/>
    <property type="match status" value="1"/>
</dbReference>
<dbReference type="InterPro" id="IPR002078">
    <property type="entry name" value="Sigma_54_int"/>
</dbReference>
<dbReference type="Gene3D" id="1.10.8.60">
    <property type="match status" value="1"/>
</dbReference>
<dbReference type="AlphaFoldDB" id="A0A1Q9JGZ7"/>
<keyword evidence="1" id="KW-0547">Nucleotide-binding</keyword>
<accession>A0A1Q9JGZ7</accession>
<gene>
    <name evidence="4" type="ORF">BHK98_05090</name>
</gene>
<dbReference type="STRING" id="1261640.BHK98_05090"/>
<dbReference type="InterPro" id="IPR025662">
    <property type="entry name" value="Sigma_54_int_dom_ATP-bd_1"/>
</dbReference>
<evidence type="ECO:0000313" key="5">
    <source>
        <dbReference type="Proteomes" id="UP000187404"/>
    </source>
</evidence>
<dbReference type="Gene3D" id="3.30.450.20">
    <property type="entry name" value="PAS domain"/>
    <property type="match status" value="1"/>
</dbReference>
<evidence type="ECO:0000256" key="2">
    <source>
        <dbReference type="ARBA" id="ARBA00022840"/>
    </source>
</evidence>
<dbReference type="PANTHER" id="PTHR32071">
    <property type="entry name" value="TRANSCRIPTIONAL REGULATORY PROTEIN"/>
    <property type="match status" value="1"/>
</dbReference>
<dbReference type="InterPro" id="IPR025943">
    <property type="entry name" value="Sigma_54_int_dom_ATP-bd_2"/>
</dbReference>
<dbReference type="GO" id="GO:0006355">
    <property type="term" value="P:regulation of DNA-templated transcription"/>
    <property type="evidence" value="ECO:0007669"/>
    <property type="project" value="InterPro"/>
</dbReference>
<feature type="domain" description="Sigma-54 factor interaction" evidence="3">
    <location>
        <begin position="331"/>
        <end position="556"/>
    </location>
</feature>
<organism evidence="4 5">
    <name type="scientific">Hornefia porci</name>
    <dbReference type="NCBI Taxonomy" id="2652292"/>
    <lineage>
        <taxon>Bacteria</taxon>
        <taxon>Bacillati</taxon>
        <taxon>Bacillota</taxon>
        <taxon>Clostridia</taxon>
        <taxon>Peptostreptococcales</taxon>
        <taxon>Anaerovoracaceae</taxon>
        <taxon>Hornefia</taxon>
    </lineage>
</organism>
<dbReference type="InterPro" id="IPR036388">
    <property type="entry name" value="WH-like_DNA-bd_sf"/>
</dbReference>
<dbReference type="SUPFAM" id="SSF52540">
    <property type="entry name" value="P-loop containing nucleoside triphosphate hydrolases"/>
    <property type="match status" value="1"/>
</dbReference>
<dbReference type="PROSITE" id="PS00676">
    <property type="entry name" value="SIGMA54_INTERACT_2"/>
    <property type="match status" value="1"/>
</dbReference>
<dbReference type="RefSeq" id="WP_075712491.1">
    <property type="nucleotide sequence ID" value="NZ_MJIE01000001.1"/>
</dbReference>
<dbReference type="EMBL" id="MJIE01000001">
    <property type="protein sequence ID" value="OLR55496.1"/>
    <property type="molecule type" value="Genomic_DNA"/>
</dbReference>